<protein>
    <submittedName>
        <fullName evidence="7">Pseudopaline exporter CntI</fullName>
    </submittedName>
</protein>
<comment type="caution">
    <text evidence="7">The sequence shown here is derived from an EMBL/GenBank/DDBJ whole genome shotgun (WGS) entry which is preliminary data.</text>
</comment>
<proteinExistence type="predicted"/>
<dbReference type="PANTHER" id="PTHR22911">
    <property type="entry name" value="ACYL-MALONYL CONDENSING ENZYME-RELATED"/>
    <property type="match status" value="1"/>
</dbReference>
<evidence type="ECO:0000313" key="8">
    <source>
        <dbReference type="Proteomes" id="UP000679725"/>
    </source>
</evidence>
<evidence type="ECO:0000256" key="2">
    <source>
        <dbReference type="ARBA" id="ARBA00022692"/>
    </source>
</evidence>
<feature type="transmembrane region" description="Helical" evidence="5">
    <location>
        <begin position="144"/>
        <end position="159"/>
    </location>
</feature>
<name>A0ABM8UTM3_9BACT</name>
<keyword evidence="3 5" id="KW-1133">Transmembrane helix</keyword>
<feature type="transmembrane region" description="Helical" evidence="5">
    <location>
        <begin position="121"/>
        <end position="137"/>
    </location>
</feature>
<keyword evidence="4 5" id="KW-0472">Membrane</keyword>
<evidence type="ECO:0000313" key="7">
    <source>
        <dbReference type="EMBL" id="CAG5071656.1"/>
    </source>
</evidence>
<evidence type="ECO:0000259" key="6">
    <source>
        <dbReference type="Pfam" id="PF00892"/>
    </source>
</evidence>
<feature type="transmembrane region" description="Helical" evidence="5">
    <location>
        <begin position="171"/>
        <end position="187"/>
    </location>
</feature>
<feature type="transmembrane region" description="Helical" evidence="5">
    <location>
        <begin position="296"/>
        <end position="315"/>
    </location>
</feature>
<sequence length="325" mass="35817">MGRVIAYLCAKSNLLTSKPEILPADAPLKGIYLMLGAAFFFALTSAISKWLGREFHIVQLVFFRNIVGVVFVAASIWKRPLIQEGGKLGLLIFRGVVGTLSLYMLFYAIQTLGLGRASTYQYTYPIFLALFSWLLIGETLNPREWLAIFIGFAGILFVFRPDLSISLRDNALGLGNALLTAVSYLSIRQLGLVYDTRTIILSFMLSGIVMPVISMLVGTYFPMENLDFLIGTFKWPDNAFQWLGFLALGLTALMGQKMLTQSFTHDKAGRVAAIGYSNILFSVLIGFLMGESFPSVSMLIGMLLIVGGGILISFAKQKQKVAVKE</sequence>
<evidence type="ECO:0000256" key="1">
    <source>
        <dbReference type="ARBA" id="ARBA00004141"/>
    </source>
</evidence>
<organism evidence="7 8">
    <name type="scientific">Dyadobacter linearis</name>
    <dbReference type="NCBI Taxonomy" id="2823330"/>
    <lineage>
        <taxon>Bacteria</taxon>
        <taxon>Pseudomonadati</taxon>
        <taxon>Bacteroidota</taxon>
        <taxon>Cytophagia</taxon>
        <taxon>Cytophagales</taxon>
        <taxon>Spirosomataceae</taxon>
        <taxon>Dyadobacter</taxon>
    </lineage>
</organism>
<dbReference type="InterPro" id="IPR037185">
    <property type="entry name" value="EmrE-like"/>
</dbReference>
<feature type="transmembrane region" description="Helical" evidence="5">
    <location>
        <begin position="57"/>
        <end position="76"/>
    </location>
</feature>
<accession>A0ABM8UTM3</accession>
<dbReference type="EMBL" id="CAJRAU010000005">
    <property type="protein sequence ID" value="CAG5071656.1"/>
    <property type="molecule type" value="Genomic_DNA"/>
</dbReference>
<keyword evidence="8" id="KW-1185">Reference proteome</keyword>
<feature type="transmembrane region" description="Helical" evidence="5">
    <location>
        <begin position="271"/>
        <end position="290"/>
    </location>
</feature>
<evidence type="ECO:0000256" key="5">
    <source>
        <dbReference type="SAM" id="Phobius"/>
    </source>
</evidence>
<feature type="transmembrane region" description="Helical" evidence="5">
    <location>
        <begin position="240"/>
        <end position="259"/>
    </location>
</feature>
<dbReference type="Gene3D" id="1.10.3730.20">
    <property type="match status" value="1"/>
</dbReference>
<gene>
    <name evidence="7" type="primary">cntI</name>
    <name evidence="7" type="ORF">DYBT9623_03646</name>
</gene>
<feature type="transmembrane region" description="Helical" evidence="5">
    <location>
        <begin position="31"/>
        <end position="51"/>
    </location>
</feature>
<feature type="transmembrane region" description="Helical" evidence="5">
    <location>
        <begin position="199"/>
        <end position="220"/>
    </location>
</feature>
<evidence type="ECO:0000256" key="4">
    <source>
        <dbReference type="ARBA" id="ARBA00023136"/>
    </source>
</evidence>
<reference evidence="7 8" key="1">
    <citation type="submission" date="2021-04" db="EMBL/GenBank/DDBJ databases">
        <authorList>
            <person name="Rodrigo-Torres L."/>
            <person name="Arahal R. D."/>
            <person name="Lucena T."/>
        </authorList>
    </citation>
    <scope>NUCLEOTIDE SEQUENCE [LARGE SCALE GENOMIC DNA]</scope>
    <source>
        <strain evidence="7 8">CECT 9623</strain>
    </source>
</reference>
<feature type="domain" description="EamA" evidence="6">
    <location>
        <begin position="29"/>
        <end position="159"/>
    </location>
</feature>
<evidence type="ECO:0000256" key="3">
    <source>
        <dbReference type="ARBA" id="ARBA00022989"/>
    </source>
</evidence>
<dbReference type="Proteomes" id="UP000679725">
    <property type="component" value="Unassembled WGS sequence"/>
</dbReference>
<comment type="subcellular location">
    <subcellularLocation>
        <location evidence="1">Membrane</location>
        <topology evidence="1">Multi-pass membrane protein</topology>
    </subcellularLocation>
</comment>
<dbReference type="InterPro" id="IPR000620">
    <property type="entry name" value="EamA_dom"/>
</dbReference>
<dbReference type="Pfam" id="PF00892">
    <property type="entry name" value="EamA"/>
    <property type="match status" value="1"/>
</dbReference>
<dbReference type="SUPFAM" id="SSF103481">
    <property type="entry name" value="Multidrug resistance efflux transporter EmrE"/>
    <property type="match status" value="2"/>
</dbReference>
<dbReference type="PANTHER" id="PTHR22911:SF6">
    <property type="entry name" value="SOLUTE CARRIER FAMILY 35 MEMBER G1"/>
    <property type="match status" value="1"/>
</dbReference>
<keyword evidence="2 5" id="KW-0812">Transmembrane</keyword>
<feature type="transmembrane region" description="Helical" evidence="5">
    <location>
        <begin position="88"/>
        <end position="109"/>
    </location>
</feature>